<feature type="non-terminal residue" evidence="2">
    <location>
        <position position="1"/>
    </location>
</feature>
<dbReference type="InterPro" id="IPR003599">
    <property type="entry name" value="Ig_sub"/>
</dbReference>
<feature type="domain" description="Immunoglobulin" evidence="1">
    <location>
        <begin position="119"/>
        <end position="222"/>
    </location>
</feature>
<organism evidence="2 3">
    <name type="scientific">Cirrhinus molitorella</name>
    <name type="common">mud carp</name>
    <dbReference type="NCBI Taxonomy" id="172907"/>
    <lineage>
        <taxon>Eukaryota</taxon>
        <taxon>Metazoa</taxon>
        <taxon>Chordata</taxon>
        <taxon>Craniata</taxon>
        <taxon>Vertebrata</taxon>
        <taxon>Euteleostomi</taxon>
        <taxon>Actinopterygii</taxon>
        <taxon>Neopterygii</taxon>
        <taxon>Teleostei</taxon>
        <taxon>Ostariophysi</taxon>
        <taxon>Cypriniformes</taxon>
        <taxon>Cyprinidae</taxon>
        <taxon>Labeoninae</taxon>
        <taxon>Labeonini</taxon>
        <taxon>Cirrhinus</taxon>
    </lineage>
</organism>
<evidence type="ECO:0000259" key="1">
    <source>
        <dbReference type="SMART" id="SM00409"/>
    </source>
</evidence>
<feature type="domain" description="Immunoglobulin" evidence="1">
    <location>
        <begin position="7"/>
        <end position="110"/>
    </location>
</feature>
<dbReference type="Pfam" id="PF07686">
    <property type="entry name" value="V-set"/>
    <property type="match status" value="2"/>
</dbReference>
<dbReference type="SUPFAM" id="SSF48726">
    <property type="entry name" value="Immunoglobulin"/>
    <property type="match status" value="3"/>
</dbReference>
<dbReference type="SMART" id="SM00409">
    <property type="entry name" value="IG"/>
    <property type="match status" value="3"/>
</dbReference>
<gene>
    <name evidence="2" type="ORF">QQF64_019982</name>
</gene>
<dbReference type="InterPro" id="IPR036179">
    <property type="entry name" value="Ig-like_dom_sf"/>
</dbReference>
<accession>A0ABR3LH23</accession>
<dbReference type="PANTHER" id="PTHR21063:SF4">
    <property type="entry name" value="CD48 ANTIGEN-RELATED"/>
    <property type="match status" value="1"/>
</dbReference>
<protein>
    <recommendedName>
        <fullName evidence="1">Immunoglobulin domain-containing protein</fullName>
    </recommendedName>
</protein>
<evidence type="ECO:0000313" key="3">
    <source>
        <dbReference type="Proteomes" id="UP001558613"/>
    </source>
</evidence>
<feature type="domain" description="Immunoglobulin" evidence="1">
    <location>
        <begin position="231"/>
        <end position="329"/>
    </location>
</feature>
<proteinExistence type="predicted"/>
<dbReference type="Gene3D" id="2.60.40.10">
    <property type="entry name" value="Immunoglobulins"/>
    <property type="match status" value="3"/>
</dbReference>
<keyword evidence="3" id="KW-1185">Reference proteome</keyword>
<evidence type="ECO:0000313" key="2">
    <source>
        <dbReference type="EMBL" id="KAL1252186.1"/>
    </source>
</evidence>
<reference evidence="2 3" key="1">
    <citation type="submission" date="2023-09" db="EMBL/GenBank/DDBJ databases">
        <authorList>
            <person name="Wang M."/>
        </authorList>
    </citation>
    <scope>NUCLEOTIDE SEQUENCE [LARGE SCALE GENOMIC DNA]</scope>
    <source>
        <strain evidence="2">GT-2023</strain>
        <tissue evidence="2">Liver</tissue>
    </source>
</reference>
<sequence length="376" mass="41938">VSGPSDTDGVSVMEGDSVNLYTGVETNQQEKIRWYFNHRRIAQINGDLSFVCTDVQCEEADERFRDRLQLDHQTGSLTIVNTRTTDSGLYLLKIISSSGFSDKIFNVTIHGVFGSGEDGVSVFVIEGDSVCFQTSVNTNQQGKIRWYFDDTRIAEINGDLSKSCTDVQCKNGDERFRDRLNLDHQTGSLTITDITNTDVGLYKLKIASRNNNESDKTFIFAIRGVSAGKPKETMSVKEGEAVTLDPGEIKNPNNVMAWYFKEIPIAEITGDRRKTCTDDRCKDRFRNRLEVKTRSLILTNTTIGDSGNYTVQISSSRFSIIRSISVNVTTAPDPGGIWRPVGRLRMSSVCDGNDLLHLNKKCLSELLPESSVQRAL</sequence>
<comment type="caution">
    <text evidence="2">The sequence shown here is derived from an EMBL/GenBank/DDBJ whole genome shotgun (WGS) entry which is preliminary data.</text>
</comment>
<dbReference type="PANTHER" id="PTHR21063">
    <property type="entry name" value="LFA-3"/>
    <property type="match status" value="1"/>
</dbReference>
<dbReference type="InterPro" id="IPR013783">
    <property type="entry name" value="Ig-like_fold"/>
</dbReference>
<name>A0ABR3LH23_9TELE</name>
<dbReference type="InterPro" id="IPR013106">
    <property type="entry name" value="Ig_V-set"/>
</dbReference>
<dbReference type="EMBL" id="JAYMGO010000022">
    <property type="protein sequence ID" value="KAL1252186.1"/>
    <property type="molecule type" value="Genomic_DNA"/>
</dbReference>
<dbReference type="Proteomes" id="UP001558613">
    <property type="component" value="Unassembled WGS sequence"/>
</dbReference>